<keyword evidence="4" id="KW-0833">Ubl conjugation pathway</keyword>
<evidence type="ECO:0000256" key="5">
    <source>
        <dbReference type="ARBA" id="ARBA00022803"/>
    </source>
</evidence>
<evidence type="ECO:0000313" key="18">
    <source>
        <dbReference type="Proteomes" id="UP000310685"/>
    </source>
</evidence>
<dbReference type="PANTHER" id="PTHR12558">
    <property type="entry name" value="CELL DIVISION CYCLE 16,23,27"/>
    <property type="match status" value="1"/>
</dbReference>
<evidence type="ECO:0000256" key="3">
    <source>
        <dbReference type="ARBA" id="ARBA00022776"/>
    </source>
</evidence>
<evidence type="ECO:0000256" key="4">
    <source>
        <dbReference type="ARBA" id="ARBA00022786"/>
    </source>
</evidence>
<evidence type="ECO:0000313" key="16">
    <source>
        <dbReference type="Proteomes" id="UP000307169"/>
    </source>
</evidence>
<keyword evidence="2" id="KW-0677">Repeat</keyword>
<dbReference type="Proteomes" id="UP000310685">
    <property type="component" value="Unassembled WGS sequence"/>
</dbReference>
<dbReference type="SMART" id="SM00028">
    <property type="entry name" value="TPR"/>
    <property type="match status" value="7"/>
</dbReference>
<dbReference type="Pfam" id="PF12895">
    <property type="entry name" value="ANAPC3"/>
    <property type="match status" value="1"/>
</dbReference>
<evidence type="ECO:0000313" key="9">
    <source>
        <dbReference type="EMBL" id="TIC03532.1"/>
    </source>
</evidence>
<name>A0A4T0TT74_9BASI</name>
<organism evidence="11 19">
    <name type="scientific">Wallemia mellicola</name>
    <dbReference type="NCBI Taxonomy" id="1708541"/>
    <lineage>
        <taxon>Eukaryota</taxon>
        <taxon>Fungi</taxon>
        <taxon>Dikarya</taxon>
        <taxon>Basidiomycota</taxon>
        <taxon>Wallemiomycotina</taxon>
        <taxon>Wallemiomycetes</taxon>
        <taxon>Wallemiales</taxon>
        <taxon>Wallemiaceae</taxon>
        <taxon>Wallemia</taxon>
    </lineage>
</organism>
<dbReference type="OMA" id="DPFHNNA"/>
<evidence type="ECO:0000313" key="11">
    <source>
        <dbReference type="EMBL" id="TIC68439.1"/>
    </source>
</evidence>
<dbReference type="Proteomes" id="UP000307169">
    <property type="component" value="Unassembled WGS sequence"/>
</dbReference>
<accession>A0A4T0TT74</accession>
<evidence type="ECO:0000313" key="15">
    <source>
        <dbReference type="Proteomes" id="UP000305647"/>
    </source>
</evidence>
<dbReference type="GO" id="GO:0005737">
    <property type="term" value="C:cytoplasm"/>
    <property type="evidence" value="ECO:0007669"/>
    <property type="project" value="TreeGrafter"/>
</dbReference>
<evidence type="ECO:0000256" key="1">
    <source>
        <dbReference type="ARBA" id="ARBA00022618"/>
    </source>
</evidence>
<dbReference type="Proteomes" id="UP000310708">
    <property type="component" value="Unassembled WGS sequence"/>
</dbReference>
<dbReference type="PANTHER" id="PTHR12558:SF9">
    <property type="entry name" value="CELL DIVISION CYCLE PROTEIN 16 HOMOLOG"/>
    <property type="match status" value="1"/>
</dbReference>
<evidence type="ECO:0000313" key="13">
    <source>
        <dbReference type="EMBL" id="TIC71497.1"/>
    </source>
</evidence>
<proteinExistence type="predicted"/>
<dbReference type="EMBL" id="SPRV01000003">
    <property type="protein sequence ID" value="TIC71497.1"/>
    <property type="molecule type" value="Genomic_DNA"/>
</dbReference>
<dbReference type="AlphaFoldDB" id="A0A4T0TT74"/>
<keyword evidence="5 7" id="KW-0802">TPR repeat</keyword>
<evidence type="ECO:0000313" key="12">
    <source>
        <dbReference type="EMBL" id="TIC70934.1"/>
    </source>
</evidence>
<dbReference type="EMBL" id="SPRW01000002">
    <property type="protein sequence ID" value="TIC70934.1"/>
    <property type="molecule type" value="Genomic_DNA"/>
</dbReference>
<dbReference type="SUPFAM" id="SSF48452">
    <property type="entry name" value="TPR-like"/>
    <property type="match status" value="2"/>
</dbReference>
<evidence type="ECO:0000256" key="6">
    <source>
        <dbReference type="ARBA" id="ARBA00023306"/>
    </source>
</evidence>
<dbReference type="InterPro" id="IPR019734">
    <property type="entry name" value="TPR_rpt"/>
</dbReference>
<dbReference type="Gene3D" id="1.25.40.10">
    <property type="entry name" value="Tetratricopeptide repeat domain"/>
    <property type="match status" value="1"/>
</dbReference>
<comment type="caution">
    <text evidence="11">The sequence shown here is derived from an EMBL/GenBank/DDBJ whole genome shotgun (WGS) entry which is preliminary data.</text>
</comment>
<evidence type="ECO:0000256" key="7">
    <source>
        <dbReference type="PROSITE-ProRule" id="PRU00339"/>
    </source>
</evidence>
<dbReference type="EMBL" id="SPRO01000006">
    <property type="protein sequence ID" value="TIC32948.1"/>
    <property type="molecule type" value="Genomic_DNA"/>
</dbReference>
<feature type="repeat" description="TPR" evidence="7">
    <location>
        <begin position="506"/>
        <end position="539"/>
    </location>
</feature>
<keyword evidence="6" id="KW-0131">Cell cycle</keyword>
<dbReference type="PROSITE" id="PS50005">
    <property type="entry name" value="TPR"/>
    <property type="match status" value="3"/>
</dbReference>
<evidence type="ECO:0000256" key="2">
    <source>
        <dbReference type="ARBA" id="ARBA00022737"/>
    </source>
</evidence>
<gene>
    <name evidence="11" type="ORF">E3Q01_00829</name>
    <name evidence="12" type="ORF">E3Q02_00370</name>
    <name evidence="13" type="ORF">E3Q03_00477</name>
    <name evidence="10" type="ORF">E3Q10_00984</name>
    <name evidence="9" type="ORF">E3Q17_00862</name>
    <name evidence="8" type="ORF">E3Q22_00801</name>
</gene>
<dbReference type="OrthoDB" id="10006270at2759"/>
<evidence type="ECO:0000313" key="8">
    <source>
        <dbReference type="EMBL" id="TIB81746.1"/>
    </source>
</evidence>
<keyword evidence="1" id="KW-0132">Cell division</keyword>
<feature type="repeat" description="TPR" evidence="7">
    <location>
        <begin position="540"/>
        <end position="573"/>
    </location>
</feature>
<dbReference type="Proteomes" id="UP000305362">
    <property type="component" value="Unassembled WGS sequence"/>
</dbReference>
<dbReference type="EMBL" id="SPRX01000007">
    <property type="protein sequence ID" value="TIC68439.1"/>
    <property type="molecule type" value="Genomic_DNA"/>
</dbReference>
<dbReference type="Pfam" id="PF13181">
    <property type="entry name" value="TPR_8"/>
    <property type="match status" value="2"/>
</dbReference>
<sequence>MNTPVKSNKPTNQFLNSPTVKKLFNSPNCSILSASPQINNKYFDLDLDNDDLDILETNNDETSLIDKLRLWRHDAMMQHLYTTAQFWADKCLHLTKDPNDAFWLAQIYFYQHSYLRALNLLTKPFIIDDDTPVRLYQISVFCRYLTAQCQVKLDKWNEALELLGDQNPFKNHQQHGTNVKSSDGGIKIESSLCHLRGLIHLQLNSTERAKQSFIEALSLDVKNYDSFVKLVGGAMLTDDEEWHFVQRLQYKEQIEHNSDFIKLIYTTQLKKTSHSAEIQNARNELSTDSYGFKQNADILQSQADSLYAQFKFQDCYNLTSNILKHHPSHPSTLPLQIACMQHLPSLRPSLFLLSHELVETDPDSAISWYAVGVYYYLGEKYVDARRYFSKSSLMDPRFEAAWIGFAHAFAMEGEHDQAITAYSTCSRLFPGTHLPLLYIGMQHIQLANNNLASNFLQGSLSICDQDPLIWHESAVVAYYNQEYEKSIVLFNKTLTLIGDNTDKSWYSTHLGLGQAYRKTRQYNNSKDQLLKALDLNPNCVVALSTLGIIHNYLDEIEESIEIYHKSLSIQPGDAMTTELLKLAVNSNLNITSANNFKRLPSAFTKPTNNIEYLDKSQQHTISMVDDSSIIDNTNSNIDITANETIEQDEESMLIE</sequence>
<dbReference type="GO" id="GO:0045842">
    <property type="term" value="P:positive regulation of mitotic metaphase/anaphase transition"/>
    <property type="evidence" value="ECO:0007669"/>
    <property type="project" value="TreeGrafter"/>
</dbReference>
<dbReference type="GO" id="GO:0005680">
    <property type="term" value="C:anaphase-promoting complex"/>
    <property type="evidence" value="ECO:0007669"/>
    <property type="project" value="TreeGrafter"/>
</dbReference>
<evidence type="ECO:0000313" key="19">
    <source>
        <dbReference type="Proteomes" id="UP000310708"/>
    </source>
</evidence>
<dbReference type="EMBL" id="SPRH01000006">
    <property type="protein sequence ID" value="TIC03532.1"/>
    <property type="molecule type" value="Genomic_DNA"/>
</dbReference>
<dbReference type="GO" id="GO:0051301">
    <property type="term" value="P:cell division"/>
    <property type="evidence" value="ECO:0007669"/>
    <property type="project" value="UniProtKB-KW"/>
</dbReference>
<dbReference type="GO" id="GO:0016567">
    <property type="term" value="P:protein ubiquitination"/>
    <property type="evidence" value="ECO:0007669"/>
    <property type="project" value="TreeGrafter"/>
</dbReference>
<dbReference type="EMBL" id="SPRC01000005">
    <property type="protein sequence ID" value="TIB81746.1"/>
    <property type="molecule type" value="Genomic_DNA"/>
</dbReference>
<evidence type="ECO:0000313" key="10">
    <source>
        <dbReference type="EMBL" id="TIC32948.1"/>
    </source>
</evidence>
<dbReference type="Proteomes" id="UP000305647">
    <property type="component" value="Unassembled WGS sequence"/>
</dbReference>
<dbReference type="Proteomes" id="UP000309601">
    <property type="component" value="Unassembled WGS sequence"/>
</dbReference>
<keyword evidence="3" id="KW-0498">Mitosis</keyword>
<evidence type="ECO:0000313" key="17">
    <source>
        <dbReference type="Proteomes" id="UP000309601"/>
    </source>
</evidence>
<evidence type="ECO:0000313" key="14">
    <source>
        <dbReference type="Proteomes" id="UP000305362"/>
    </source>
</evidence>
<dbReference type="InterPro" id="IPR011990">
    <property type="entry name" value="TPR-like_helical_dom_sf"/>
</dbReference>
<dbReference type="GO" id="GO:0031145">
    <property type="term" value="P:anaphase-promoting complex-dependent catabolic process"/>
    <property type="evidence" value="ECO:0007669"/>
    <property type="project" value="TreeGrafter"/>
</dbReference>
<feature type="repeat" description="TPR" evidence="7">
    <location>
        <begin position="365"/>
        <end position="398"/>
    </location>
</feature>
<reference evidence="14 15" key="1">
    <citation type="submission" date="2019-03" db="EMBL/GenBank/DDBJ databases">
        <title>Sequencing 25 genomes of Wallemia mellicola.</title>
        <authorList>
            <person name="Gostincar C."/>
        </authorList>
    </citation>
    <scope>NUCLEOTIDE SEQUENCE [LARGE SCALE GENOMIC DNA]</scope>
    <source>
        <strain evidence="9 16">EXF-1262</strain>
        <strain evidence="12 17">EXF-1274</strain>
        <strain evidence="13 14">EXF-1277</strain>
        <strain evidence="8 18">EXF-6152</strain>
        <strain evidence="11 19">EXF-757</strain>
        <strain evidence="10 15">EXF-8738</strain>
    </source>
</reference>
<protein>
    <submittedName>
        <fullName evidence="11">TPR-like protein</fullName>
    </submittedName>
</protein>